<dbReference type="Pfam" id="PF01569">
    <property type="entry name" value="PAP2"/>
    <property type="match status" value="1"/>
</dbReference>
<dbReference type="CDD" id="cd03392">
    <property type="entry name" value="PAP2_like_2"/>
    <property type="match status" value="1"/>
</dbReference>
<name>A0ABQ2H0Z8_9DEIO</name>
<dbReference type="PANTHER" id="PTHR14969:SF62">
    <property type="entry name" value="DECAPRENYLPHOSPHORYL-5-PHOSPHORIBOSE PHOSPHATASE RV3807C-RELATED"/>
    <property type="match status" value="1"/>
</dbReference>
<feature type="transmembrane region" description="Helical" evidence="7">
    <location>
        <begin position="183"/>
        <end position="203"/>
    </location>
</feature>
<accession>A0ABQ2H0Z8</accession>
<organism evidence="9 10">
    <name type="scientific">Deinococcus aerophilus</name>
    <dbReference type="NCBI Taxonomy" id="522488"/>
    <lineage>
        <taxon>Bacteria</taxon>
        <taxon>Thermotogati</taxon>
        <taxon>Deinococcota</taxon>
        <taxon>Deinococci</taxon>
        <taxon>Deinococcales</taxon>
        <taxon>Deinococcaceae</taxon>
        <taxon>Deinococcus</taxon>
    </lineage>
</organism>
<evidence type="ECO:0000256" key="4">
    <source>
        <dbReference type="ARBA" id="ARBA00022801"/>
    </source>
</evidence>
<dbReference type="RefSeq" id="WP_188905337.1">
    <property type="nucleotide sequence ID" value="NZ_BMOM01000050.1"/>
</dbReference>
<dbReference type="SMART" id="SM00014">
    <property type="entry name" value="acidPPc"/>
    <property type="match status" value="1"/>
</dbReference>
<evidence type="ECO:0000256" key="5">
    <source>
        <dbReference type="ARBA" id="ARBA00022989"/>
    </source>
</evidence>
<keyword evidence="10" id="KW-1185">Reference proteome</keyword>
<keyword evidence="2" id="KW-1003">Cell membrane</keyword>
<feature type="transmembrane region" description="Helical" evidence="7">
    <location>
        <begin position="155"/>
        <end position="177"/>
    </location>
</feature>
<protein>
    <recommendedName>
        <fullName evidence="8">Phosphatidic acid phosphatase type 2/haloperoxidase domain-containing protein</fullName>
    </recommendedName>
</protein>
<evidence type="ECO:0000256" key="7">
    <source>
        <dbReference type="SAM" id="Phobius"/>
    </source>
</evidence>
<dbReference type="InterPro" id="IPR036938">
    <property type="entry name" value="PAP2/HPO_sf"/>
</dbReference>
<feature type="transmembrane region" description="Helical" evidence="7">
    <location>
        <begin position="60"/>
        <end position="82"/>
    </location>
</feature>
<evidence type="ECO:0000256" key="2">
    <source>
        <dbReference type="ARBA" id="ARBA00022475"/>
    </source>
</evidence>
<keyword evidence="3 7" id="KW-0812">Transmembrane</keyword>
<evidence type="ECO:0000256" key="3">
    <source>
        <dbReference type="ARBA" id="ARBA00022692"/>
    </source>
</evidence>
<keyword evidence="5 7" id="KW-1133">Transmembrane helix</keyword>
<feature type="transmembrane region" description="Helical" evidence="7">
    <location>
        <begin position="89"/>
        <end position="110"/>
    </location>
</feature>
<comment type="caution">
    <text evidence="9">The sequence shown here is derived from an EMBL/GenBank/DDBJ whole genome shotgun (WGS) entry which is preliminary data.</text>
</comment>
<evidence type="ECO:0000256" key="1">
    <source>
        <dbReference type="ARBA" id="ARBA00004651"/>
    </source>
</evidence>
<keyword evidence="4" id="KW-0378">Hydrolase</keyword>
<evidence type="ECO:0000313" key="9">
    <source>
        <dbReference type="EMBL" id="GGM21577.1"/>
    </source>
</evidence>
<keyword evidence="6 7" id="KW-0472">Membrane</keyword>
<proteinExistence type="predicted"/>
<feature type="domain" description="Phosphatidic acid phosphatase type 2/haloperoxidase" evidence="8">
    <location>
        <begin position="86"/>
        <end position="197"/>
    </location>
</feature>
<evidence type="ECO:0000259" key="8">
    <source>
        <dbReference type="SMART" id="SM00014"/>
    </source>
</evidence>
<sequence length="205" mass="20978">MPRPRRAGLSRLAAGALAALLLLSALTWPVVRDGLLPFDLPVTLWLRGHAGPGWVGAARILNIGGSLAVVVPVTLLGVALLWRQRTQAAVLLGGMTTALLLQLVLNAAVARPRPTLLPHLVAASGLAYPSGHSTLAAALGTLLSAAAWRTRWRWPVLALAALYAGLMGAARVVLGVHHPSDVLAGWLLGVGVGLLAASAGEGVSG</sequence>
<gene>
    <name evidence="9" type="ORF">GCM10010841_31810</name>
</gene>
<comment type="subcellular location">
    <subcellularLocation>
        <location evidence="1">Cell membrane</location>
        <topology evidence="1">Multi-pass membrane protein</topology>
    </subcellularLocation>
</comment>
<dbReference type="EMBL" id="BMOM01000050">
    <property type="protein sequence ID" value="GGM21577.1"/>
    <property type="molecule type" value="Genomic_DNA"/>
</dbReference>
<dbReference type="PANTHER" id="PTHR14969">
    <property type="entry name" value="SPHINGOSINE-1-PHOSPHATE PHOSPHOHYDROLASE"/>
    <property type="match status" value="1"/>
</dbReference>
<dbReference type="Proteomes" id="UP000661918">
    <property type="component" value="Unassembled WGS sequence"/>
</dbReference>
<evidence type="ECO:0000313" key="10">
    <source>
        <dbReference type="Proteomes" id="UP000661918"/>
    </source>
</evidence>
<dbReference type="SUPFAM" id="SSF48317">
    <property type="entry name" value="Acid phosphatase/Vanadium-dependent haloperoxidase"/>
    <property type="match status" value="1"/>
</dbReference>
<evidence type="ECO:0000256" key="6">
    <source>
        <dbReference type="ARBA" id="ARBA00023136"/>
    </source>
</evidence>
<dbReference type="InterPro" id="IPR000326">
    <property type="entry name" value="PAP2/HPO"/>
</dbReference>
<feature type="transmembrane region" description="Helical" evidence="7">
    <location>
        <begin position="130"/>
        <end position="148"/>
    </location>
</feature>
<dbReference type="Gene3D" id="1.20.144.10">
    <property type="entry name" value="Phosphatidic acid phosphatase type 2/haloperoxidase"/>
    <property type="match status" value="1"/>
</dbReference>
<reference evidence="10" key="1">
    <citation type="journal article" date="2019" name="Int. J. Syst. Evol. Microbiol.">
        <title>The Global Catalogue of Microorganisms (GCM) 10K type strain sequencing project: providing services to taxonomists for standard genome sequencing and annotation.</title>
        <authorList>
            <consortium name="The Broad Institute Genomics Platform"/>
            <consortium name="The Broad Institute Genome Sequencing Center for Infectious Disease"/>
            <person name="Wu L."/>
            <person name="Ma J."/>
        </authorList>
    </citation>
    <scope>NUCLEOTIDE SEQUENCE [LARGE SCALE GENOMIC DNA]</scope>
    <source>
        <strain evidence="10">JCM 15443</strain>
    </source>
</reference>